<dbReference type="AlphaFoldDB" id="A0A8H3BN47"/>
<dbReference type="Proteomes" id="UP000663841">
    <property type="component" value="Unassembled WGS sequence"/>
</dbReference>
<dbReference type="CDD" id="cd09615">
    <property type="entry name" value="Jacalin_EEP"/>
    <property type="match status" value="1"/>
</dbReference>
<dbReference type="PROSITE" id="PS51752">
    <property type="entry name" value="JACALIN_LECTIN"/>
    <property type="match status" value="1"/>
</dbReference>
<reference evidence="2" key="1">
    <citation type="submission" date="2021-01" db="EMBL/GenBank/DDBJ databases">
        <authorList>
            <person name="Kaushik A."/>
        </authorList>
    </citation>
    <scope>NUCLEOTIDE SEQUENCE</scope>
    <source>
        <strain evidence="2">AG3-T5</strain>
    </source>
</reference>
<dbReference type="SMART" id="SM00915">
    <property type="entry name" value="Jacalin"/>
    <property type="match status" value="1"/>
</dbReference>
<dbReference type="InterPro" id="IPR001229">
    <property type="entry name" value="Jacalin-like_lectin_dom"/>
</dbReference>
<evidence type="ECO:0000313" key="3">
    <source>
        <dbReference type="Proteomes" id="UP000663841"/>
    </source>
</evidence>
<dbReference type="Gene3D" id="3.60.10.10">
    <property type="entry name" value="Endonuclease/exonuclease/phosphatase"/>
    <property type="match status" value="1"/>
</dbReference>
<dbReference type="SUPFAM" id="SSF51101">
    <property type="entry name" value="Mannose-binding lectins"/>
    <property type="match status" value="1"/>
</dbReference>
<protein>
    <recommendedName>
        <fullName evidence="1">Jacalin-type lectin domain-containing protein</fullName>
    </recommendedName>
</protein>
<dbReference type="InterPro" id="IPR036404">
    <property type="entry name" value="Jacalin-like_lectin_dom_sf"/>
</dbReference>
<dbReference type="Pfam" id="PF01419">
    <property type="entry name" value="Jacalin"/>
    <property type="match status" value="1"/>
</dbReference>
<dbReference type="GO" id="GO:0016791">
    <property type="term" value="F:phosphatase activity"/>
    <property type="evidence" value="ECO:0007669"/>
    <property type="project" value="InterPro"/>
</dbReference>
<accession>A0A8H3BN47</accession>
<organism evidence="2 3">
    <name type="scientific">Rhizoctonia solani</name>
    <dbReference type="NCBI Taxonomy" id="456999"/>
    <lineage>
        <taxon>Eukaryota</taxon>
        <taxon>Fungi</taxon>
        <taxon>Dikarya</taxon>
        <taxon>Basidiomycota</taxon>
        <taxon>Agaricomycotina</taxon>
        <taxon>Agaricomycetes</taxon>
        <taxon>Cantharellales</taxon>
        <taxon>Ceratobasidiaceae</taxon>
        <taxon>Rhizoctonia</taxon>
    </lineage>
</organism>
<dbReference type="Gene3D" id="2.100.10.30">
    <property type="entry name" value="Jacalin-like lectin domain"/>
    <property type="match status" value="1"/>
</dbReference>
<sequence length="420" mass="45509">MPRQSPSLLTAGLLYLATPASPTKLAIASAGTFSVLTLSIGGLPASSSDNKDMDKNTMYIGMIMTLYNYGIINVQGDFWYHKTLYQYDKHPFHTPNPYDTSFASGLNTLSYYNWGFTFMRVRIEEGVYIDMINLDTNAGIASPGQVARRSNIQQVAKFIDANSAGNAVIVFGNTNSLYTRHKDNIRLFVTQNGLADAWVKSTGGKTPAAGATPLTCPNGIPFNIGCEDVDKVFYRGSPIIHIDSYGFYYDTSRFLSPEGKPLTERNPVRAEFAWSLKAGLRQSDLFGGPHGTWFNDLVKLPTFPRLSSITLRGGSRLDGLTLNLTSGQSFKHGGTGGTVSSLGLALGEYIVSVKLCWGKRQGHTRNFYAHATTNKGNVVQAGKTTGNCATAVAPSGYGVVGAYGQDGNEMDQLGFIYAQQ</sequence>
<dbReference type="SUPFAM" id="SSF56219">
    <property type="entry name" value="DNase I-like"/>
    <property type="match status" value="1"/>
</dbReference>
<evidence type="ECO:0000313" key="2">
    <source>
        <dbReference type="EMBL" id="CAE6461970.1"/>
    </source>
</evidence>
<dbReference type="InterPro" id="IPR036691">
    <property type="entry name" value="Endo/exonu/phosph_ase_sf"/>
</dbReference>
<evidence type="ECO:0000259" key="1">
    <source>
        <dbReference type="PROSITE" id="PS51752"/>
    </source>
</evidence>
<dbReference type="EMBL" id="CAJMWW010000279">
    <property type="protein sequence ID" value="CAE6461970.1"/>
    <property type="molecule type" value="Genomic_DNA"/>
</dbReference>
<dbReference type="InterPro" id="IPR000300">
    <property type="entry name" value="IPPc"/>
</dbReference>
<gene>
    <name evidence="2" type="ORF">RDB_LOCUS153782</name>
</gene>
<proteinExistence type="predicted"/>
<dbReference type="Pfam" id="PF22669">
    <property type="entry name" value="Exo_endo_phos2"/>
    <property type="match status" value="1"/>
</dbReference>
<comment type="caution">
    <text evidence="2">The sequence shown here is derived from an EMBL/GenBank/DDBJ whole genome shotgun (WGS) entry which is preliminary data.</text>
</comment>
<dbReference type="GO" id="GO:0046856">
    <property type="term" value="P:phosphatidylinositol dephosphorylation"/>
    <property type="evidence" value="ECO:0007669"/>
    <property type="project" value="InterPro"/>
</dbReference>
<name>A0A8H3BN47_9AGAM</name>
<feature type="domain" description="Jacalin-type lectin" evidence="1">
    <location>
        <begin position="280"/>
        <end position="419"/>
    </location>
</feature>